<evidence type="ECO:0000313" key="2">
    <source>
        <dbReference type="Proteomes" id="UP000017090"/>
    </source>
</evidence>
<sequence>MKSKIDITVFDNGEAAIMKASLTGELWADYQAFARLAAKRREKNRFHAEKAARRYERVASLSLFAFYETVLHRWLPHFAEQVDVQAFIDKPLAEKSRIVLLQVFPDAGKDQEFAHLWAILERYDLHNGAWLDALTGETLLDIAQSMDAFLSCIEQKSGLQRFPACEASTDTLVSKLSSFFFHRVK</sequence>
<dbReference type="EMBL" id="AWXA01000007">
    <property type="protein sequence ID" value="ERT61877.1"/>
    <property type="molecule type" value="Genomic_DNA"/>
</dbReference>
<dbReference type="AlphaFoldDB" id="U7UR09"/>
<name>U7UR09_9FIRM</name>
<gene>
    <name evidence="1" type="ORF">HMPREF1250_2082</name>
</gene>
<accession>U7UR09</accession>
<keyword evidence="2" id="KW-1185">Reference proteome</keyword>
<comment type="caution">
    <text evidence="1">The sequence shown here is derived from an EMBL/GenBank/DDBJ whole genome shotgun (WGS) entry which is preliminary data.</text>
</comment>
<dbReference type="PATRIC" id="fig|1111454.3.peg.415"/>
<dbReference type="Proteomes" id="UP000017090">
    <property type="component" value="Unassembled WGS sequence"/>
</dbReference>
<proteinExistence type="predicted"/>
<dbReference type="RefSeq" id="WP_023052773.1">
    <property type="nucleotide sequence ID" value="NZ_AWXA01000007.1"/>
</dbReference>
<protein>
    <submittedName>
        <fullName evidence="1">Uncharacterized protein</fullName>
    </submittedName>
</protein>
<evidence type="ECO:0000313" key="1">
    <source>
        <dbReference type="EMBL" id="ERT61877.1"/>
    </source>
</evidence>
<dbReference type="OrthoDB" id="1623067at2"/>
<dbReference type="STRING" id="1111454.HMPREF1250_2082"/>
<reference evidence="1 2" key="1">
    <citation type="submission" date="2013-09" db="EMBL/GenBank/DDBJ databases">
        <authorList>
            <person name="Durkin A.S."/>
            <person name="Haft D.R."/>
            <person name="McCorrison J."/>
            <person name="Torralba M."/>
            <person name="Gillis M."/>
            <person name="Haft D.H."/>
            <person name="Methe B."/>
            <person name="Sutton G."/>
            <person name="Nelson K.E."/>
        </authorList>
    </citation>
    <scope>NUCLEOTIDE SEQUENCE [LARGE SCALE GENOMIC DNA]</scope>
    <source>
        <strain evidence="1 2">BV3C16-1</strain>
    </source>
</reference>
<organism evidence="1 2">
    <name type="scientific">Megasphaera vaginalis</name>
    <name type="common">ex Srinivasan et al. 2021</name>
    <dbReference type="NCBI Taxonomy" id="1111454"/>
    <lineage>
        <taxon>Bacteria</taxon>
        <taxon>Bacillati</taxon>
        <taxon>Bacillota</taxon>
        <taxon>Negativicutes</taxon>
        <taxon>Veillonellales</taxon>
        <taxon>Veillonellaceae</taxon>
        <taxon>Megasphaera</taxon>
    </lineage>
</organism>